<gene>
    <name evidence="18" type="ordered locus">Sta7437_3356</name>
</gene>
<protein>
    <submittedName>
        <fullName evidence="18">Penicillin-binding protein, 1A family</fullName>
        <ecNumber evidence="18">2.4.1.129</ecNumber>
    </submittedName>
</protein>
<feature type="domain" description="Glycosyl transferase family 51" evidence="17">
    <location>
        <begin position="89"/>
        <end position="263"/>
    </location>
</feature>
<dbReference type="GO" id="GO:0071555">
    <property type="term" value="P:cell wall organization"/>
    <property type="evidence" value="ECO:0007669"/>
    <property type="project" value="UniProtKB-KW"/>
</dbReference>
<keyword evidence="15" id="KW-0812">Transmembrane</keyword>
<dbReference type="GO" id="GO:0008955">
    <property type="term" value="F:peptidoglycan glycosyltransferase activity"/>
    <property type="evidence" value="ECO:0007669"/>
    <property type="project" value="UniProtKB-EC"/>
</dbReference>
<evidence type="ECO:0000259" key="16">
    <source>
        <dbReference type="Pfam" id="PF00905"/>
    </source>
</evidence>
<dbReference type="Proteomes" id="UP000010473">
    <property type="component" value="Chromosome"/>
</dbReference>
<comment type="catalytic activity">
    <reaction evidence="12">
        <text>Preferential cleavage: (Ac)2-L-Lys-D-Ala-|-D-Ala. Also transpeptidation of peptidyl-alanyl moieties that are N-acyl substituents of D-alanine.</text>
        <dbReference type="EC" id="3.4.16.4"/>
    </reaction>
</comment>
<name>K9XYW1_STAC7</name>
<dbReference type="InterPro" id="IPR012338">
    <property type="entry name" value="Beta-lactam/transpept-like"/>
</dbReference>
<keyword evidence="11" id="KW-0961">Cell wall biogenesis/degradation</keyword>
<dbReference type="STRING" id="111780.Sta7437_3356"/>
<keyword evidence="15" id="KW-0472">Membrane</keyword>
<dbReference type="KEGG" id="scs:Sta7437_3356"/>
<dbReference type="GO" id="GO:0009002">
    <property type="term" value="F:serine-type D-Ala-D-Ala carboxypeptidase activity"/>
    <property type="evidence" value="ECO:0007669"/>
    <property type="project" value="UniProtKB-EC"/>
</dbReference>
<comment type="catalytic activity">
    <reaction evidence="13">
        <text>[GlcNAc-(1-&gt;4)-Mur2Ac(oyl-L-Ala-gamma-D-Glu-L-Lys-D-Ala-D-Ala)](n)-di-trans,octa-cis-undecaprenyl diphosphate + beta-D-GlcNAc-(1-&gt;4)-Mur2Ac(oyl-L-Ala-gamma-D-Glu-L-Lys-D-Ala-D-Ala)-di-trans,octa-cis-undecaprenyl diphosphate = [GlcNAc-(1-&gt;4)-Mur2Ac(oyl-L-Ala-gamma-D-Glu-L-Lys-D-Ala-D-Ala)](n+1)-di-trans,octa-cis-undecaprenyl diphosphate + di-trans,octa-cis-undecaprenyl diphosphate + H(+)</text>
        <dbReference type="Rhea" id="RHEA:23708"/>
        <dbReference type="Rhea" id="RHEA-COMP:9602"/>
        <dbReference type="Rhea" id="RHEA-COMP:9603"/>
        <dbReference type="ChEBI" id="CHEBI:15378"/>
        <dbReference type="ChEBI" id="CHEBI:58405"/>
        <dbReference type="ChEBI" id="CHEBI:60033"/>
        <dbReference type="ChEBI" id="CHEBI:78435"/>
        <dbReference type="EC" id="2.4.99.28"/>
    </reaction>
</comment>
<dbReference type="PATRIC" id="fig|111780.3.peg.3479"/>
<dbReference type="Pfam" id="PF00905">
    <property type="entry name" value="Transpeptidase"/>
    <property type="match status" value="1"/>
</dbReference>
<comment type="similarity">
    <text evidence="1">In the C-terminal section; belongs to the transpeptidase family.</text>
</comment>
<proteinExistence type="inferred from homology"/>
<dbReference type="FunFam" id="1.10.3810.10:FF:000001">
    <property type="entry name" value="Penicillin-binding protein 1A"/>
    <property type="match status" value="1"/>
</dbReference>
<dbReference type="InterPro" id="IPR001264">
    <property type="entry name" value="Glyco_trans_51"/>
</dbReference>
<feature type="region of interest" description="Disordered" evidence="14">
    <location>
        <begin position="629"/>
        <end position="649"/>
    </location>
</feature>
<evidence type="ECO:0000259" key="17">
    <source>
        <dbReference type="Pfam" id="PF00912"/>
    </source>
</evidence>
<dbReference type="GO" id="GO:0008360">
    <property type="term" value="P:regulation of cell shape"/>
    <property type="evidence" value="ECO:0007669"/>
    <property type="project" value="UniProtKB-KW"/>
</dbReference>
<dbReference type="SUPFAM" id="SSF53955">
    <property type="entry name" value="Lysozyme-like"/>
    <property type="match status" value="1"/>
</dbReference>
<dbReference type="GO" id="GO:0008658">
    <property type="term" value="F:penicillin binding"/>
    <property type="evidence" value="ECO:0007669"/>
    <property type="project" value="InterPro"/>
</dbReference>
<keyword evidence="3" id="KW-0121">Carboxypeptidase</keyword>
<evidence type="ECO:0000256" key="5">
    <source>
        <dbReference type="ARBA" id="ARBA00022676"/>
    </source>
</evidence>
<evidence type="ECO:0000256" key="11">
    <source>
        <dbReference type="ARBA" id="ARBA00023316"/>
    </source>
</evidence>
<keyword evidence="8" id="KW-0133">Cell shape</keyword>
<feature type="domain" description="Penicillin-binding protein transpeptidase" evidence="16">
    <location>
        <begin position="357"/>
        <end position="617"/>
    </location>
</feature>
<dbReference type="GO" id="GO:0030288">
    <property type="term" value="C:outer membrane-bounded periplasmic space"/>
    <property type="evidence" value="ECO:0007669"/>
    <property type="project" value="TreeGrafter"/>
</dbReference>
<comment type="similarity">
    <text evidence="2">In the N-terminal section; belongs to the glycosyltransferase 51 family.</text>
</comment>
<keyword evidence="7" id="KW-0378">Hydrolase</keyword>
<dbReference type="InterPro" id="IPR001460">
    <property type="entry name" value="PCN-bd_Tpept"/>
</dbReference>
<dbReference type="SUPFAM" id="SSF56601">
    <property type="entry name" value="beta-lactamase/transpeptidase-like"/>
    <property type="match status" value="1"/>
</dbReference>
<evidence type="ECO:0000256" key="1">
    <source>
        <dbReference type="ARBA" id="ARBA00007090"/>
    </source>
</evidence>
<evidence type="ECO:0000256" key="6">
    <source>
        <dbReference type="ARBA" id="ARBA00022679"/>
    </source>
</evidence>
<evidence type="ECO:0000256" key="10">
    <source>
        <dbReference type="ARBA" id="ARBA00023268"/>
    </source>
</evidence>
<keyword evidence="10" id="KW-0511">Multifunctional enzyme</keyword>
<evidence type="ECO:0000256" key="12">
    <source>
        <dbReference type="ARBA" id="ARBA00034000"/>
    </source>
</evidence>
<dbReference type="PANTHER" id="PTHR32282">
    <property type="entry name" value="BINDING PROTEIN TRANSPEPTIDASE, PUTATIVE-RELATED"/>
    <property type="match status" value="1"/>
</dbReference>
<dbReference type="PANTHER" id="PTHR32282:SF31">
    <property type="entry name" value="PEPTIDOGLYCAN GLYCOSYLTRANSFERASE"/>
    <property type="match status" value="1"/>
</dbReference>
<evidence type="ECO:0000256" key="4">
    <source>
        <dbReference type="ARBA" id="ARBA00022670"/>
    </source>
</evidence>
<evidence type="ECO:0000313" key="19">
    <source>
        <dbReference type="Proteomes" id="UP000010473"/>
    </source>
</evidence>
<keyword evidence="4" id="KW-0645">Protease</keyword>
<dbReference type="Pfam" id="PF00912">
    <property type="entry name" value="Transgly"/>
    <property type="match status" value="1"/>
</dbReference>
<dbReference type="InterPro" id="IPR023346">
    <property type="entry name" value="Lysozyme-like_dom_sf"/>
</dbReference>
<evidence type="ECO:0000256" key="3">
    <source>
        <dbReference type="ARBA" id="ARBA00022645"/>
    </source>
</evidence>
<dbReference type="GO" id="GO:0006508">
    <property type="term" value="P:proteolysis"/>
    <property type="evidence" value="ECO:0007669"/>
    <property type="project" value="UniProtKB-KW"/>
</dbReference>
<evidence type="ECO:0000256" key="13">
    <source>
        <dbReference type="ARBA" id="ARBA00049902"/>
    </source>
</evidence>
<keyword evidence="5 18" id="KW-0328">Glycosyltransferase</keyword>
<dbReference type="InterPro" id="IPR050396">
    <property type="entry name" value="Glycosyltr_51/Transpeptidase"/>
</dbReference>
<keyword evidence="9" id="KW-0573">Peptidoglycan synthesis</keyword>
<dbReference type="GO" id="GO:0009252">
    <property type="term" value="P:peptidoglycan biosynthetic process"/>
    <property type="evidence" value="ECO:0007669"/>
    <property type="project" value="UniProtKB-KW"/>
</dbReference>
<accession>K9XYW1</accession>
<keyword evidence="6 18" id="KW-0808">Transferase</keyword>
<dbReference type="NCBIfam" id="TIGR02074">
    <property type="entry name" value="PBP_1a_fam"/>
    <property type="match status" value="1"/>
</dbReference>
<dbReference type="EC" id="2.4.1.129" evidence="18"/>
<reference evidence="19" key="1">
    <citation type="journal article" date="2013" name="Proc. Natl. Acad. Sci. U.S.A.">
        <title>Improving the coverage of the cyanobacterial phylum using diversity-driven genome sequencing.</title>
        <authorList>
            <person name="Shih P.M."/>
            <person name="Wu D."/>
            <person name="Latifi A."/>
            <person name="Axen S.D."/>
            <person name="Fewer D.P."/>
            <person name="Talla E."/>
            <person name="Calteau A."/>
            <person name="Cai F."/>
            <person name="Tandeau de Marsac N."/>
            <person name="Rippka R."/>
            <person name="Herdman M."/>
            <person name="Sivonen K."/>
            <person name="Coursin T."/>
            <person name="Laurent T."/>
            <person name="Goodwin L."/>
            <person name="Nolan M."/>
            <person name="Davenport K.W."/>
            <person name="Han C.S."/>
            <person name="Rubin E.M."/>
            <person name="Eisen J.A."/>
            <person name="Woyke T."/>
            <person name="Gugger M."/>
            <person name="Kerfeld C.A."/>
        </authorList>
    </citation>
    <scope>NUCLEOTIDE SEQUENCE [LARGE SCALE GENOMIC DNA]</scope>
    <source>
        <strain evidence="19">ATCC 29371 / PCC 7437</strain>
    </source>
</reference>
<organism evidence="18 19">
    <name type="scientific">Stanieria cyanosphaera (strain ATCC 29371 / PCC 7437)</name>
    <dbReference type="NCBI Taxonomy" id="111780"/>
    <lineage>
        <taxon>Bacteria</taxon>
        <taxon>Bacillati</taxon>
        <taxon>Cyanobacteriota</taxon>
        <taxon>Cyanophyceae</taxon>
        <taxon>Pleurocapsales</taxon>
        <taxon>Dermocarpellaceae</taxon>
        <taxon>Stanieria</taxon>
    </lineage>
</organism>
<dbReference type="InterPro" id="IPR036950">
    <property type="entry name" value="PBP_transglycosylase"/>
</dbReference>
<dbReference type="EMBL" id="CP003653">
    <property type="protein sequence ID" value="AFZ36862.1"/>
    <property type="molecule type" value="Genomic_DNA"/>
</dbReference>
<dbReference type="eggNOG" id="COG0744">
    <property type="taxonomic scope" value="Bacteria"/>
</dbReference>
<dbReference type="Gene3D" id="3.40.710.10">
    <property type="entry name" value="DD-peptidase/beta-lactamase superfamily"/>
    <property type="match status" value="1"/>
</dbReference>
<evidence type="ECO:0000313" key="18">
    <source>
        <dbReference type="EMBL" id="AFZ36862.1"/>
    </source>
</evidence>
<dbReference type="AlphaFoldDB" id="K9XYW1"/>
<evidence type="ECO:0000256" key="2">
    <source>
        <dbReference type="ARBA" id="ARBA00007739"/>
    </source>
</evidence>
<feature type="transmembrane region" description="Helical" evidence="15">
    <location>
        <begin position="38"/>
        <end position="59"/>
    </location>
</feature>
<dbReference type="RefSeq" id="WP_015194524.1">
    <property type="nucleotide sequence ID" value="NC_019748.1"/>
</dbReference>
<sequence>MKPISNSQPELSNTTPSSLLSQSLQQLSILKLKNKLPFWFNIGMVIGISSSAIAFSWSWQQLRLSLPQTVSDLSSYVRPDTLTIKAEDGTVLQEIGAVTHEKVKLAEVPQILTQALIASEDRRFYDHDGIDFLGISRAAVSNVLAGSVVEGGSTITQQLSRMVYLNQQRTIWRKLQEVIIASQIEGRFNKQEILECYLNSVYFGAGAYGVADAAWVYFGKSLNELTLSEVATLVGIVPAPSLYSPINNPELAQQRRNIVLNKMAQQGLIDGKTVQAAIASPLTLKPHQLKRFQRFAPYFTDYIQKQLPQYVSPDILHAGGVVVETTLNYQWQQAAEDKINEALDRYGKWQTFQQAALVSLDPRTGGIKAMVGGRDFGNNQFNRVTQAQRQPGSTFKPFVYTAAIAAGFSPYKSYLDSEYMVDGYQPKNYGDKYRHREVSLYDALAASINVVALRTLIDVGWEPTIEIAKKMGIQSELVPTYSLALGAWEVNLLELTNAYATLANQGVYQAGYGIERIRDRYGKIIYEAKPQPQTAIDQDTAATMTWMLQGVVNSGTGIPAQIGRPVAGKTGTSDKARDLWFIGYIPQVTTGIWLGNDNNQATHGTSAIAAEIWRKFMLEVVKDLPVENFPSRSVTSKKPSIKAEPVKPKSSFYLEQTPSRSIYDRSEVRSHDDAPRRTSIFERLNKLKKIPNYPMTEEGNDWLLERLGRLGR</sequence>
<dbReference type="Gene3D" id="1.10.3810.10">
    <property type="entry name" value="Biosynthetic peptidoglycan transglycosylase-like"/>
    <property type="match status" value="1"/>
</dbReference>
<evidence type="ECO:0000256" key="14">
    <source>
        <dbReference type="SAM" id="MobiDB-lite"/>
    </source>
</evidence>
<evidence type="ECO:0000256" key="15">
    <source>
        <dbReference type="SAM" id="Phobius"/>
    </source>
</evidence>
<dbReference type="HOGENOM" id="CLU_006354_4_0_3"/>
<evidence type="ECO:0000256" key="8">
    <source>
        <dbReference type="ARBA" id="ARBA00022960"/>
    </source>
</evidence>
<keyword evidence="15" id="KW-1133">Transmembrane helix</keyword>
<evidence type="ECO:0000256" key="7">
    <source>
        <dbReference type="ARBA" id="ARBA00022801"/>
    </source>
</evidence>
<evidence type="ECO:0000256" key="9">
    <source>
        <dbReference type="ARBA" id="ARBA00022984"/>
    </source>
</evidence>
<keyword evidence="19" id="KW-1185">Reference proteome</keyword>